<gene>
    <name evidence="1" type="ORF">L2E82_21603</name>
</gene>
<sequence length="103" mass="12222">MICSAHQFRDCLCCGFCFGYTRLKVFSSSVKRYINFIRLLWIFSDFKQEIFLFIVIHNLKPASASHVVDAAQDLRGVPLQKQLWRKLNMWSNECYRHGFGYDF</sequence>
<keyword evidence="2" id="KW-1185">Reference proteome</keyword>
<reference evidence="1 2" key="2">
    <citation type="journal article" date="2022" name="Mol. Ecol. Resour.">
        <title>The genomes of chicory, endive, great burdock and yacon provide insights into Asteraceae paleo-polyploidization history and plant inulin production.</title>
        <authorList>
            <person name="Fan W."/>
            <person name="Wang S."/>
            <person name="Wang H."/>
            <person name="Wang A."/>
            <person name="Jiang F."/>
            <person name="Liu H."/>
            <person name="Zhao H."/>
            <person name="Xu D."/>
            <person name="Zhang Y."/>
        </authorList>
    </citation>
    <scope>NUCLEOTIDE SEQUENCE [LARGE SCALE GENOMIC DNA]</scope>
    <source>
        <strain evidence="2">cv. Punajuju</strain>
        <tissue evidence="1">Leaves</tissue>
    </source>
</reference>
<reference evidence="2" key="1">
    <citation type="journal article" date="2022" name="Mol. Ecol. Resour.">
        <title>The genomes of chicory, endive, great burdock and yacon provide insights into Asteraceae palaeo-polyploidization history and plant inulin production.</title>
        <authorList>
            <person name="Fan W."/>
            <person name="Wang S."/>
            <person name="Wang H."/>
            <person name="Wang A."/>
            <person name="Jiang F."/>
            <person name="Liu H."/>
            <person name="Zhao H."/>
            <person name="Xu D."/>
            <person name="Zhang Y."/>
        </authorList>
    </citation>
    <scope>NUCLEOTIDE SEQUENCE [LARGE SCALE GENOMIC DNA]</scope>
    <source>
        <strain evidence="2">cv. Punajuju</strain>
    </source>
</reference>
<dbReference type="EMBL" id="CM042012">
    <property type="protein sequence ID" value="KAI3750782.1"/>
    <property type="molecule type" value="Genomic_DNA"/>
</dbReference>
<comment type="caution">
    <text evidence="1">The sequence shown here is derived from an EMBL/GenBank/DDBJ whole genome shotgun (WGS) entry which is preliminary data.</text>
</comment>
<proteinExistence type="predicted"/>
<name>A0ACB9DW64_CICIN</name>
<organism evidence="1 2">
    <name type="scientific">Cichorium intybus</name>
    <name type="common">Chicory</name>
    <dbReference type="NCBI Taxonomy" id="13427"/>
    <lineage>
        <taxon>Eukaryota</taxon>
        <taxon>Viridiplantae</taxon>
        <taxon>Streptophyta</taxon>
        <taxon>Embryophyta</taxon>
        <taxon>Tracheophyta</taxon>
        <taxon>Spermatophyta</taxon>
        <taxon>Magnoliopsida</taxon>
        <taxon>eudicotyledons</taxon>
        <taxon>Gunneridae</taxon>
        <taxon>Pentapetalae</taxon>
        <taxon>asterids</taxon>
        <taxon>campanulids</taxon>
        <taxon>Asterales</taxon>
        <taxon>Asteraceae</taxon>
        <taxon>Cichorioideae</taxon>
        <taxon>Cichorieae</taxon>
        <taxon>Cichoriinae</taxon>
        <taxon>Cichorium</taxon>
    </lineage>
</organism>
<accession>A0ACB9DW64</accession>
<evidence type="ECO:0000313" key="2">
    <source>
        <dbReference type="Proteomes" id="UP001055811"/>
    </source>
</evidence>
<evidence type="ECO:0000313" key="1">
    <source>
        <dbReference type="EMBL" id="KAI3750782.1"/>
    </source>
</evidence>
<dbReference type="Proteomes" id="UP001055811">
    <property type="component" value="Linkage Group LG04"/>
</dbReference>
<protein>
    <submittedName>
        <fullName evidence="1">Uncharacterized protein</fullName>
    </submittedName>
</protein>